<feature type="compositionally biased region" description="Low complexity" evidence="1">
    <location>
        <begin position="186"/>
        <end position="203"/>
    </location>
</feature>
<feature type="region of interest" description="Disordered" evidence="1">
    <location>
        <begin position="136"/>
        <end position="203"/>
    </location>
</feature>
<feature type="compositionally biased region" description="Basic residues" evidence="1">
    <location>
        <begin position="1"/>
        <end position="13"/>
    </location>
</feature>
<comment type="caution">
    <text evidence="2">The sequence shown here is derived from an EMBL/GenBank/DDBJ whole genome shotgun (WGS) entry which is preliminary data.</text>
</comment>
<organism evidence="2 3">
    <name type="scientific">Talaromyces proteolyticus</name>
    <dbReference type="NCBI Taxonomy" id="1131652"/>
    <lineage>
        <taxon>Eukaryota</taxon>
        <taxon>Fungi</taxon>
        <taxon>Dikarya</taxon>
        <taxon>Ascomycota</taxon>
        <taxon>Pezizomycotina</taxon>
        <taxon>Eurotiomycetes</taxon>
        <taxon>Eurotiomycetidae</taxon>
        <taxon>Eurotiales</taxon>
        <taxon>Trichocomaceae</taxon>
        <taxon>Talaromyces</taxon>
        <taxon>Talaromyces sect. Bacilispori</taxon>
    </lineage>
</organism>
<protein>
    <submittedName>
        <fullName evidence="2">Uncharacterized protein</fullName>
    </submittedName>
</protein>
<keyword evidence="3" id="KW-1185">Reference proteome</keyword>
<accession>A0AAD4KDJ0</accession>
<feature type="compositionally biased region" description="Polar residues" evidence="1">
    <location>
        <begin position="39"/>
        <end position="53"/>
    </location>
</feature>
<dbReference type="RefSeq" id="XP_046065593.1">
    <property type="nucleotide sequence ID" value="XM_046221340.1"/>
</dbReference>
<dbReference type="GeneID" id="70251627"/>
<evidence type="ECO:0000256" key="1">
    <source>
        <dbReference type="SAM" id="MobiDB-lite"/>
    </source>
</evidence>
<reference evidence="2" key="1">
    <citation type="submission" date="2021-12" db="EMBL/GenBank/DDBJ databases">
        <title>Convergent genome expansion in fungi linked to evolution of root-endophyte symbiosis.</title>
        <authorList>
            <consortium name="DOE Joint Genome Institute"/>
            <person name="Ke Y.-H."/>
            <person name="Bonito G."/>
            <person name="Liao H.-L."/>
            <person name="Looney B."/>
            <person name="Rojas-Flechas A."/>
            <person name="Nash J."/>
            <person name="Hameed K."/>
            <person name="Schadt C."/>
            <person name="Martin F."/>
            <person name="Crous P.W."/>
            <person name="Miettinen O."/>
            <person name="Magnuson J.K."/>
            <person name="Labbe J."/>
            <person name="Jacobson D."/>
            <person name="Doktycz M.J."/>
            <person name="Veneault-Fourrey C."/>
            <person name="Kuo A."/>
            <person name="Mondo S."/>
            <person name="Calhoun S."/>
            <person name="Riley R."/>
            <person name="Ohm R."/>
            <person name="LaButti K."/>
            <person name="Andreopoulos B."/>
            <person name="Pangilinan J."/>
            <person name="Nolan M."/>
            <person name="Tritt A."/>
            <person name="Clum A."/>
            <person name="Lipzen A."/>
            <person name="Daum C."/>
            <person name="Barry K."/>
            <person name="Grigoriev I.V."/>
            <person name="Vilgalys R."/>
        </authorList>
    </citation>
    <scope>NUCLEOTIDE SEQUENCE</scope>
    <source>
        <strain evidence="2">PMI_201</strain>
    </source>
</reference>
<evidence type="ECO:0000313" key="3">
    <source>
        <dbReference type="Proteomes" id="UP001201262"/>
    </source>
</evidence>
<feature type="region of interest" description="Disordered" evidence="1">
    <location>
        <begin position="1"/>
        <end position="72"/>
    </location>
</feature>
<feature type="region of interest" description="Disordered" evidence="1">
    <location>
        <begin position="99"/>
        <end position="121"/>
    </location>
</feature>
<dbReference type="Proteomes" id="UP001201262">
    <property type="component" value="Unassembled WGS sequence"/>
</dbReference>
<gene>
    <name evidence="2" type="ORF">BGW36DRAFT_433932</name>
</gene>
<dbReference type="EMBL" id="JAJTJA010000016">
    <property type="protein sequence ID" value="KAH8689167.1"/>
    <property type="molecule type" value="Genomic_DNA"/>
</dbReference>
<name>A0AAD4KDJ0_9EURO</name>
<feature type="compositionally biased region" description="Polar residues" evidence="1">
    <location>
        <begin position="107"/>
        <end position="121"/>
    </location>
</feature>
<evidence type="ECO:0000313" key="2">
    <source>
        <dbReference type="EMBL" id="KAH8689167.1"/>
    </source>
</evidence>
<feature type="compositionally biased region" description="Polar residues" evidence="1">
    <location>
        <begin position="157"/>
        <end position="167"/>
    </location>
</feature>
<sequence length="465" mass="52847">MSSRRHRSDRKKRPASDQQSSGNRQIRRRSTDEDPAVTDVTQGISAMSTTSSVPIGRINAENQTPWPPAPPGGYIFERTSGGYSDNNSAYQYSQHAGYQTGHYPGYQSHQQPGSQPRHQSGYQPMHEFGYQYSAYADSPADNTSSRHYRPGPPLLNDGSQALPSIQSLGLPCLPNEPSRRETMPHSQHQSGSQASAMGGEGAGATADGAYYQPLANRPPASRDIEHLIYLLKEREFVEARRFCIAEFERAEVKVAKNGVQLKGITKSTKVFDKPMGHFVRKRMARYTEGDYRSFWILFTSAVNTTFYHENFEGDGPSEIKAFLEYQYGRIREDPDLQRYSDPSQLSIQVLTMMQPLDETHIRRWVMETPAGGKYFIRPINIYLRHEEVLSGLLEAVSKFGKKHNIRVTLFPFLTSYVNQWGWRLTKRSNAGQDPLFTHLEILTEWRESDKDGDVERIEVIHSFNL</sequence>
<proteinExistence type="predicted"/>
<dbReference type="AlphaFoldDB" id="A0AAD4KDJ0"/>